<dbReference type="GO" id="GO:0006281">
    <property type="term" value="P:DNA repair"/>
    <property type="evidence" value="ECO:0007669"/>
    <property type="project" value="UniProtKB-KW"/>
</dbReference>
<keyword evidence="1" id="KW-0067">ATP-binding</keyword>
<dbReference type="Pfam" id="PF05970">
    <property type="entry name" value="PIF1"/>
    <property type="match status" value="1"/>
</dbReference>
<dbReference type="GO" id="GO:0006310">
    <property type="term" value="P:DNA recombination"/>
    <property type="evidence" value="ECO:0007669"/>
    <property type="project" value="UniProtKB-KW"/>
</dbReference>
<dbReference type="PANTHER" id="PTHR10492:SF57">
    <property type="entry name" value="ATP-DEPENDENT DNA HELICASE"/>
    <property type="match status" value="1"/>
</dbReference>
<dbReference type="GO" id="GO:0016887">
    <property type="term" value="F:ATP hydrolysis activity"/>
    <property type="evidence" value="ECO:0007669"/>
    <property type="project" value="RHEA"/>
</dbReference>
<dbReference type="STRING" id="37653.A0A0L8GK93"/>
<keyword evidence="1" id="KW-0547">Nucleotide-binding</keyword>
<comment type="cofactor">
    <cofactor evidence="1">
        <name>Mg(2+)</name>
        <dbReference type="ChEBI" id="CHEBI:18420"/>
    </cofactor>
</comment>
<reference evidence="3" key="1">
    <citation type="submission" date="2015-07" db="EMBL/GenBank/DDBJ databases">
        <title>MeaNS - Measles Nucleotide Surveillance Program.</title>
        <authorList>
            <person name="Tran T."/>
            <person name="Druce J."/>
        </authorList>
    </citation>
    <scope>NUCLEOTIDE SEQUENCE</scope>
    <source>
        <strain evidence="3">UCB-OBI-ISO-001</strain>
        <tissue evidence="3">Gonad</tissue>
    </source>
</reference>
<keyword evidence="1" id="KW-0227">DNA damage</keyword>
<dbReference type="GO" id="GO:0005524">
    <property type="term" value="F:ATP binding"/>
    <property type="evidence" value="ECO:0007669"/>
    <property type="project" value="UniProtKB-KW"/>
</dbReference>
<dbReference type="EC" id="5.6.2.3" evidence="1"/>
<evidence type="ECO:0000313" key="3">
    <source>
        <dbReference type="EMBL" id="KOF77431.1"/>
    </source>
</evidence>
<dbReference type="PANTHER" id="PTHR10492">
    <property type="match status" value="1"/>
</dbReference>
<keyword evidence="1" id="KW-0234">DNA repair</keyword>
<protein>
    <recommendedName>
        <fullName evidence="1">ATP-dependent DNA helicase</fullName>
        <ecNumber evidence="1">5.6.2.3</ecNumber>
    </recommendedName>
</protein>
<dbReference type="GO" id="GO:0000723">
    <property type="term" value="P:telomere maintenance"/>
    <property type="evidence" value="ECO:0007669"/>
    <property type="project" value="InterPro"/>
</dbReference>
<feature type="non-terminal residue" evidence="3">
    <location>
        <position position="1"/>
    </location>
</feature>
<gene>
    <name evidence="3" type="ORF">OCBIM_22032119mg</name>
</gene>
<keyword evidence="1" id="KW-0378">Hydrolase</keyword>
<evidence type="ECO:0000256" key="1">
    <source>
        <dbReference type="RuleBase" id="RU363044"/>
    </source>
</evidence>
<keyword evidence="1" id="KW-0347">Helicase</keyword>
<proteinExistence type="inferred from homology"/>
<organism evidence="3">
    <name type="scientific">Octopus bimaculoides</name>
    <name type="common">California two-spotted octopus</name>
    <dbReference type="NCBI Taxonomy" id="37653"/>
    <lineage>
        <taxon>Eukaryota</taxon>
        <taxon>Metazoa</taxon>
        <taxon>Spiralia</taxon>
        <taxon>Lophotrochozoa</taxon>
        <taxon>Mollusca</taxon>
        <taxon>Cephalopoda</taxon>
        <taxon>Coleoidea</taxon>
        <taxon>Octopodiformes</taxon>
        <taxon>Octopoda</taxon>
        <taxon>Incirrata</taxon>
        <taxon>Octopodidae</taxon>
        <taxon>Octopus</taxon>
    </lineage>
</organism>
<sequence length="280" mass="31167">FSEAIFNQALIEIEDQVLAIAGKNLQVLGSRLPKTNRQISNLASRDIARETNYDFTEMVAFVNEHVPKLLPEQSWSYNKIISPVRQQKRIAVAVASSGIYCHSYPMWTNRSSCFFKLLLSLVTNDSPVCKISKDSGSAEVLCQCHFIIWDECTMSHRGAMEALGNTLQDIRSNNKFTGGVTLVLSGKFKACIKSSHKFRLCNGTRLIVNVIEATIITGCASGEKVFIPEIPIKPTDMPFEFKRTQFPLCVGCSRVGSLQDLSVHAPNQKTKNVVYQEALT</sequence>
<comment type="catalytic activity">
    <reaction evidence="1">
        <text>ATP + H2O = ADP + phosphate + H(+)</text>
        <dbReference type="Rhea" id="RHEA:13065"/>
        <dbReference type="ChEBI" id="CHEBI:15377"/>
        <dbReference type="ChEBI" id="CHEBI:15378"/>
        <dbReference type="ChEBI" id="CHEBI:30616"/>
        <dbReference type="ChEBI" id="CHEBI:43474"/>
        <dbReference type="ChEBI" id="CHEBI:456216"/>
        <dbReference type="EC" id="5.6.2.3"/>
    </reaction>
</comment>
<feature type="domain" description="DNA helicase Pif1-like DEAD-box helicase" evidence="2">
    <location>
        <begin position="74"/>
        <end position="190"/>
    </location>
</feature>
<accession>A0A0L8GK93</accession>
<comment type="similarity">
    <text evidence="1">Belongs to the helicase family.</text>
</comment>
<dbReference type="EMBL" id="KQ421453">
    <property type="protein sequence ID" value="KOF77431.1"/>
    <property type="molecule type" value="Genomic_DNA"/>
</dbReference>
<name>A0A0L8GK93_OCTBM</name>
<keyword evidence="1" id="KW-0233">DNA recombination</keyword>
<dbReference type="OrthoDB" id="6155655at2759"/>
<dbReference type="GO" id="GO:0043139">
    <property type="term" value="F:5'-3' DNA helicase activity"/>
    <property type="evidence" value="ECO:0007669"/>
    <property type="project" value="UniProtKB-EC"/>
</dbReference>
<evidence type="ECO:0000259" key="2">
    <source>
        <dbReference type="Pfam" id="PF05970"/>
    </source>
</evidence>
<dbReference type="InterPro" id="IPR010285">
    <property type="entry name" value="DNA_helicase_pif1-like_DEAD"/>
</dbReference>
<dbReference type="AlphaFoldDB" id="A0A0L8GK93"/>